<evidence type="ECO:0000256" key="9">
    <source>
        <dbReference type="ARBA" id="ARBA00023310"/>
    </source>
</evidence>
<evidence type="ECO:0000256" key="3">
    <source>
        <dbReference type="ARBA" id="ARBA00007681"/>
    </source>
</evidence>
<dbReference type="RefSeq" id="WP_369019173.1">
    <property type="nucleotide sequence ID" value="NZ_CP121689.1"/>
</dbReference>
<dbReference type="CDD" id="cd12151">
    <property type="entry name" value="F1-ATPase_gamma"/>
    <property type="match status" value="1"/>
</dbReference>
<comment type="subcellular location">
    <subcellularLocation>
        <location evidence="2">Membrane</location>
        <topology evidence="2">Peripheral membrane protein</topology>
    </subcellularLocation>
</comment>
<protein>
    <submittedName>
        <fullName evidence="10">F0F1 ATP synthase subunit gamma</fullName>
    </submittedName>
</protein>
<organism evidence="10 11">
    <name type="scientific">Thermatribacter velox</name>
    <dbReference type="NCBI Taxonomy" id="3039681"/>
    <lineage>
        <taxon>Bacteria</taxon>
        <taxon>Pseudomonadati</taxon>
        <taxon>Atribacterota</taxon>
        <taxon>Atribacteria</taxon>
        <taxon>Atribacterales</taxon>
        <taxon>Thermatribacteraceae</taxon>
        <taxon>Thermatribacter</taxon>
    </lineage>
</organism>
<accession>A0ABZ2YDI9</accession>
<dbReference type="InterPro" id="IPR000131">
    <property type="entry name" value="ATP_synth_F1_gsu"/>
</dbReference>
<keyword evidence="6" id="KW-0406">Ion transport</keyword>
<evidence type="ECO:0000313" key="11">
    <source>
        <dbReference type="Proteomes" id="UP001461341"/>
    </source>
</evidence>
<evidence type="ECO:0000256" key="5">
    <source>
        <dbReference type="ARBA" id="ARBA00022781"/>
    </source>
</evidence>
<keyword evidence="11" id="KW-1185">Reference proteome</keyword>
<evidence type="ECO:0000256" key="8">
    <source>
        <dbReference type="ARBA" id="ARBA00023196"/>
    </source>
</evidence>
<sequence length="290" mass="33689">MTRLSDIKRKIDLVKDIEHLTRTMKTISAIRWRMGRSLLQPAVDFRLKLELALELVVLHLEASTLFSERKLALLGIFSDRGLVGGFNQSIARQMLKFAQETQSPSREIQLLVLGKQGRNHLMNQGYPIAFSQPLNIVRIPGYKQIRELSYQIKNFLFQESFDALYLFYNTYLSVTQYQPTQKRIHPFYPQSQYLPQDTKTTSKSDFEIFANPEALYRSLQEKYFSACLYEAVIQSFMSEQATRLRLMDSATTHSRETLETLGLLYHKRRQEKITRELSEVISASIVEGAM</sequence>
<dbReference type="Gene3D" id="1.10.287.80">
    <property type="entry name" value="ATP synthase, gamma subunit, helix hairpin domain"/>
    <property type="match status" value="1"/>
</dbReference>
<evidence type="ECO:0000256" key="4">
    <source>
        <dbReference type="ARBA" id="ARBA00022448"/>
    </source>
</evidence>
<name>A0ABZ2YDI9_9BACT</name>
<reference evidence="10 11" key="1">
    <citation type="submission" date="2023-03" db="EMBL/GenBank/DDBJ databases">
        <title>Novel Species.</title>
        <authorList>
            <person name="Ma S."/>
        </authorList>
    </citation>
    <scope>NUCLEOTIDE SEQUENCE [LARGE SCALE GENOMIC DNA]</scope>
    <source>
        <strain evidence="10 11">B11</strain>
    </source>
</reference>
<keyword evidence="8" id="KW-0139">CF(1)</keyword>
<dbReference type="EMBL" id="CP121689">
    <property type="protein sequence ID" value="WZL77007.1"/>
    <property type="molecule type" value="Genomic_DNA"/>
</dbReference>
<dbReference type="Gene3D" id="3.40.1380.10">
    <property type="match status" value="1"/>
</dbReference>
<evidence type="ECO:0000313" key="10">
    <source>
        <dbReference type="EMBL" id="WZL77007.1"/>
    </source>
</evidence>
<dbReference type="PANTHER" id="PTHR11693">
    <property type="entry name" value="ATP SYNTHASE GAMMA CHAIN"/>
    <property type="match status" value="1"/>
</dbReference>
<dbReference type="PANTHER" id="PTHR11693:SF22">
    <property type="entry name" value="ATP SYNTHASE SUBUNIT GAMMA, MITOCHONDRIAL"/>
    <property type="match status" value="1"/>
</dbReference>
<comment type="function">
    <text evidence="1">Produces ATP from ADP in the presence of a proton gradient across the membrane. The gamma chain is believed to be important in regulating ATPase activity and the flow of protons through the CF(0) complex.</text>
</comment>
<evidence type="ECO:0000256" key="7">
    <source>
        <dbReference type="ARBA" id="ARBA00023136"/>
    </source>
</evidence>
<dbReference type="Proteomes" id="UP001461341">
    <property type="component" value="Chromosome"/>
</dbReference>
<dbReference type="PRINTS" id="PR00126">
    <property type="entry name" value="ATPASEGAMMA"/>
</dbReference>
<evidence type="ECO:0000256" key="1">
    <source>
        <dbReference type="ARBA" id="ARBA00003456"/>
    </source>
</evidence>
<keyword evidence="9" id="KW-0066">ATP synthesis</keyword>
<proteinExistence type="inferred from homology"/>
<evidence type="ECO:0000256" key="6">
    <source>
        <dbReference type="ARBA" id="ARBA00023065"/>
    </source>
</evidence>
<evidence type="ECO:0000256" key="2">
    <source>
        <dbReference type="ARBA" id="ARBA00004170"/>
    </source>
</evidence>
<comment type="similarity">
    <text evidence="3">Belongs to the ATPase gamma chain family.</text>
</comment>
<dbReference type="InterPro" id="IPR035968">
    <property type="entry name" value="ATP_synth_F1_ATPase_gsu"/>
</dbReference>
<keyword evidence="5" id="KW-0375">Hydrogen ion transport</keyword>
<gene>
    <name evidence="10" type="ORF">QBE54_04585</name>
</gene>
<keyword evidence="4" id="KW-0813">Transport</keyword>
<keyword evidence="7" id="KW-0472">Membrane</keyword>
<dbReference type="Pfam" id="PF00231">
    <property type="entry name" value="ATP-synt"/>
    <property type="match status" value="1"/>
</dbReference>
<dbReference type="SUPFAM" id="SSF52943">
    <property type="entry name" value="ATP synthase (F1-ATPase), gamma subunit"/>
    <property type="match status" value="1"/>
</dbReference>